<dbReference type="RefSeq" id="WP_263415121.1">
    <property type="nucleotide sequence ID" value="NZ_BAABBH010000001.1"/>
</dbReference>
<feature type="domain" description="SGNH hydrolase-type esterase" evidence="2">
    <location>
        <begin position="94"/>
        <end position="258"/>
    </location>
</feature>
<feature type="signal peptide" evidence="1">
    <location>
        <begin position="1"/>
        <end position="23"/>
    </location>
</feature>
<gene>
    <name evidence="3" type="ORF">ACK2TP_02485</name>
</gene>
<evidence type="ECO:0000313" key="4">
    <source>
        <dbReference type="Proteomes" id="UP001634747"/>
    </source>
</evidence>
<dbReference type="Gene3D" id="3.40.50.1110">
    <property type="entry name" value="SGNH hydrolase"/>
    <property type="match status" value="1"/>
</dbReference>
<accession>A0ABW9KGJ5</accession>
<evidence type="ECO:0000259" key="2">
    <source>
        <dbReference type="Pfam" id="PF13472"/>
    </source>
</evidence>
<proteinExistence type="predicted"/>
<keyword evidence="4" id="KW-1185">Reference proteome</keyword>
<feature type="chain" id="PRO_5045381466" evidence="1">
    <location>
        <begin position="24"/>
        <end position="277"/>
    </location>
</feature>
<dbReference type="Proteomes" id="UP001634747">
    <property type="component" value="Unassembled WGS sequence"/>
</dbReference>
<keyword evidence="1" id="KW-0732">Signal</keyword>
<dbReference type="PANTHER" id="PTHR30383">
    <property type="entry name" value="THIOESTERASE 1/PROTEASE 1/LYSOPHOSPHOLIPASE L1"/>
    <property type="match status" value="1"/>
</dbReference>
<dbReference type="CDD" id="cd04501">
    <property type="entry name" value="SGNH_hydrolase_like_4"/>
    <property type="match status" value="1"/>
</dbReference>
<dbReference type="SUPFAM" id="SSF52266">
    <property type="entry name" value="SGNH hydrolase"/>
    <property type="match status" value="1"/>
</dbReference>
<dbReference type="InterPro" id="IPR051532">
    <property type="entry name" value="Ester_Hydrolysis_Enzymes"/>
</dbReference>
<name>A0ABW9KGJ5_9BACT</name>
<dbReference type="GO" id="GO:0016787">
    <property type="term" value="F:hydrolase activity"/>
    <property type="evidence" value="ECO:0007669"/>
    <property type="project" value="UniProtKB-KW"/>
</dbReference>
<dbReference type="PANTHER" id="PTHR30383:SF5">
    <property type="entry name" value="SGNH HYDROLASE-TYPE ESTERASE DOMAIN-CONTAINING PROTEIN"/>
    <property type="match status" value="1"/>
</dbReference>
<protein>
    <submittedName>
        <fullName evidence="3">SGNH/GDSL hydrolase family protein</fullName>
    </submittedName>
</protein>
<dbReference type="EMBL" id="JBJYXY010000001">
    <property type="protein sequence ID" value="MFN2974623.1"/>
    <property type="molecule type" value="Genomic_DNA"/>
</dbReference>
<sequence length="277" mass="29573">MCSALFATALLSFGGLASGQAAAASGGTGTRPEQGQIASAVPQAVDPLLVKPVSELTPEQIEGMQKKLADWPNLHQFREDNDRLPPAEPGRVVFFGDSITIAWKERDGNSFFPGKPYINRGISGQTTPQMVVRFQQDVVALKPAAVVILAGINDLAGNTGPMTLPMTEDNFRSMVAIAQANGIRVILSSVLPANHMAWRNNLNPAQQVRDLNAWLQKYAAAHGCTWLDYYSALVDGEGGMKPGLSKDGVHPTPAGYAIMAPLAEAAIERTLRTSPAR</sequence>
<dbReference type="InterPro" id="IPR036514">
    <property type="entry name" value="SGNH_hydro_sf"/>
</dbReference>
<evidence type="ECO:0000256" key="1">
    <source>
        <dbReference type="SAM" id="SignalP"/>
    </source>
</evidence>
<organism evidence="3 4">
    <name type="scientific">Terriglobus aquaticus</name>
    <dbReference type="NCBI Taxonomy" id="940139"/>
    <lineage>
        <taxon>Bacteria</taxon>
        <taxon>Pseudomonadati</taxon>
        <taxon>Acidobacteriota</taxon>
        <taxon>Terriglobia</taxon>
        <taxon>Terriglobales</taxon>
        <taxon>Acidobacteriaceae</taxon>
        <taxon>Terriglobus</taxon>
    </lineage>
</organism>
<reference evidence="3 4" key="1">
    <citation type="submission" date="2024-12" db="EMBL/GenBank/DDBJ databases">
        <authorList>
            <person name="Lee Y."/>
        </authorList>
    </citation>
    <scope>NUCLEOTIDE SEQUENCE [LARGE SCALE GENOMIC DNA]</scope>
    <source>
        <strain evidence="3 4">03SUJ4</strain>
    </source>
</reference>
<dbReference type="InterPro" id="IPR013830">
    <property type="entry name" value="SGNH_hydro"/>
</dbReference>
<dbReference type="Pfam" id="PF13472">
    <property type="entry name" value="Lipase_GDSL_2"/>
    <property type="match status" value="1"/>
</dbReference>
<comment type="caution">
    <text evidence="3">The sequence shown here is derived from an EMBL/GenBank/DDBJ whole genome shotgun (WGS) entry which is preliminary data.</text>
</comment>
<evidence type="ECO:0000313" key="3">
    <source>
        <dbReference type="EMBL" id="MFN2974623.1"/>
    </source>
</evidence>
<keyword evidence="3" id="KW-0378">Hydrolase</keyword>